<proteinExistence type="predicted"/>
<name>A0AAU7YBR4_9VIRU</name>
<sequence>MLHSPDLLIICHCGHLALFQENMVCHILNYMVRMQKISVLNKPFGLELKLWGKIQ</sequence>
<organism evidence="1">
    <name type="scientific">Iridovirus sp</name>
    <dbReference type="NCBI Taxonomy" id="135728"/>
    <lineage>
        <taxon>Viruses</taxon>
        <taxon>Varidnaviria</taxon>
        <taxon>Bamfordvirae</taxon>
        <taxon>Nucleocytoviricota</taxon>
        <taxon>Megaviricetes</taxon>
        <taxon>Pimascovirales</taxon>
        <taxon>Pimascovirales incertae sedis</taxon>
        <taxon>Iridoviridae</taxon>
        <taxon>Betairidovirinae</taxon>
        <taxon>Iridovirus</taxon>
    </lineage>
</organism>
<dbReference type="EMBL" id="PP847201">
    <property type="protein sequence ID" value="XBY85699.1"/>
    <property type="molecule type" value="Genomic_DNA"/>
</dbReference>
<reference evidence="1" key="1">
    <citation type="submission" date="2024-05" db="EMBL/GenBank/DDBJ databases">
        <title>Complete genomes of an iridovirus, and two densoviruses identified in lab reared social spiders in California, USA.</title>
        <authorList>
            <person name="Millerwise S."/>
            <person name="Lund M.C."/>
            <person name="Schmidlin K."/>
            <person name="Kraberger S."/>
            <person name="Harrison J."/>
            <person name="Cease A."/>
            <person name="Pinter-Wollman N."/>
            <person name="Varsani A."/>
        </authorList>
    </citation>
    <scope>NUCLEOTIDE SEQUENCE</scope>
    <source>
        <strain evidence="1">SocP20</strain>
    </source>
</reference>
<protein>
    <submittedName>
        <fullName evidence="1">Uncharacterized protein</fullName>
    </submittedName>
</protein>
<evidence type="ECO:0000313" key="1">
    <source>
        <dbReference type="EMBL" id="XBY85699.1"/>
    </source>
</evidence>
<accession>A0AAU7YBR4</accession>